<feature type="transmembrane region" description="Helical" evidence="6">
    <location>
        <begin position="262"/>
        <end position="282"/>
    </location>
</feature>
<dbReference type="InterPro" id="IPR050638">
    <property type="entry name" value="AA-Vitamin_Transporters"/>
</dbReference>
<accession>A0A1B1A771</accession>
<keyword evidence="5 6" id="KW-0472">Membrane</keyword>
<evidence type="ECO:0000256" key="2">
    <source>
        <dbReference type="ARBA" id="ARBA00007362"/>
    </source>
</evidence>
<dbReference type="OrthoDB" id="7850605at2"/>
<feature type="transmembrane region" description="Helical" evidence="6">
    <location>
        <begin position="26"/>
        <end position="43"/>
    </location>
</feature>
<evidence type="ECO:0000313" key="9">
    <source>
        <dbReference type="Proteomes" id="UP000013243"/>
    </source>
</evidence>
<feature type="transmembrane region" description="Helical" evidence="6">
    <location>
        <begin position="233"/>
        <end position="255"/>
    </location>
</feature>
<keyword evidence="4 6" id="KW-1133">Transmembrane helix</keyword>
<proteinExistence type="inferred from homology"/>
<evidence type="ECO:0000313" key="8">
    <source>
        <dbReference type="EMBL" id="ANP42390.1"/>
    </source>
</evidence>
<dbReference type="EMBL" id="CP015231">
    <property type="protein sequence ID" value="ANP42390.1"/>
    <property type="molecule type" value="Genomic_DNA"/>
</dbReference>
<keyword evidence="3 6" id="KW-0812">Transmembrane</keyword>
<dbReference type="AlphaFoldDB" id="A0A1B1A771"/>
<dbReference type="SUPFAM" id="SSF103481">
    <property type="entry name" value="Multidrug resistance efflux transporter EmrE"/>
    <property type="match status" value="2"/>
</dbReference>
<feature type="domain" description="EamA" evidence="7">
    <location>
        <begin position="170"/>
        <end position="303"/>
    </location>
</feature>
<dbReference type="GeneID" id="28251479"/>
<organism evidence="8 9">
    <name type="scientific">Tritonibacter mobilis F1926</name>
    <dbReference type="NCBI Taxonomy" id="1265309"/>
    <lineage>
        <taxon>Bacteria</taxon>
        <taxon>Pseudomonadati</taxon>
        <taxon>Pseudomonadota</taxon>
        <taxon>Alphaproteobacteria</taxon>
        <taxon>Rhodobacterales</taxon>
        <taxon>Paracoccaceae</taxon>
        <taxon>Tritonibacter</taxon>
    </lineage>
</organism>
<geneLocation type="plasmid" evidence="8 9">
    <name>unnamed1</name>
</geneLocation>
<evidence type="ECO:0000256" key="1">
    <source>
        <dbReference type="ARBA" id="ARBA00004141"/>
    </source>
</evidence>
<evidence type="ECO:0000256" key="5">
    <source>
        <dbReference type="ARBA" id="ARBA00023136"/>
    </source>
</evidence>
<evidence type="ECO:0000259" key="7">
    <source>
        <dbReference type="Pfam" id="PF00892"/>
    </source>
</evidence>
<feature type="transmembrane region" description="Helical" evidence="6">
    <location>
        <begin position="200"/>
        <end position="221"/>
    </location>
</feature>
<dbReference type="PANTHER" id="PTHR32322">
    <property type="entry name" value="INNER MEMBRANE TRANSPORTER"/>
    <property type="match status" value="1"/>
</dbReference>
<gene>
    <name evidence="8" type="ORF">K529_016560</name>
</gene>
<evidence type="ECO:0000256" key="4">
    <source>
        <dbReference type="ARBA" id="ARBA00022989"/>
    </source>
</evidence>
<dbReference type="Proteomes" id="UP000013243">
    <property type="component" value="Plasmid unnamed1"/>
</dbReference>
<sequence length="313" mass="32858">MSDATKKDGGRCSDPPASITPRPTRAFVMLGLSVLLLGLNWPVMKLGLDHYSPFWMVSLRFLLSAPVVAVLIGLGRRRLPILTLGDLPVILGVAALQFVGMMGLVTFALTFVPAGTASILIYTTPVWLILIDMAFGDTSIGLKRKATAMLSAAGCATIVLSSGQPGVWGALFLILIAAALWAIAMRLVNRHEWHGSVRDALFWQMLVTGLVLLPVACIIEGPLEWQSLTPTSLALLLFIGPLASGAGFGFMIAAGRSLTTDSVALISTGTPLIGFISATLVLSEPVNVATIIGGGVMLIALVLGAMPGTRTRS</sequence>
<feature type="transmembrane region" description="Helical" evidence="6">
    <location>
        <begin position="87"/>
        <end position="111"/>
    </location>
</feature>
<comment type="similarity">
    <text evidence="2">Belongs to the EamA transporter family.</text>
</comment>
<name>A0A1B1A771_9RHOB</name>
<dbReference type="PANTHER" id="PTHR32322:SF2">
    <property type="entry name" value="EAMA DOMAIN-CONTAINING PROTEIN"/>
    <property type="match status" value="1"/>
</dbReference>
<dbReference type="KEGG" id="rmb:K529_016560"/>
<dbReference type="InterPro" id="IPR037185">
    <property type="entry name" value="EmrE-like"/>
</dbReference>
<dbReference type="Pfam" id="PF00892">
    <property type="entry name" value="EamA"/>
    <property type="match status" value="2"/>
</dbReference>
<evidence type="ECO:0000256" key="3">
    <source>
        <dbReference type="ARBA" id="ARBA00022692"/>
    </source>
</evidence>
<feature type="domain" description="EamA" evidence="7">
    <location>
        <begin position="28"/>
        <end position="159"/>
    </location>
</feature>
<feature type="transmembrane region" description="Helical" evidence="6">
    <location>
        <begin position="170"/>
        <end position="188"/>
    </location>
</feature>
<dbReference type="RefSeq" id="WP_005610943.1">
    <property type="nucleotide sequence ID" value="NZ_CP015231.1"/>
</dbReference>
<feature type="transmembrane region" description="Helical" evidence="6">
    <location>
        <begin position="288"/>
        <end position="306"/>
    </location>
</feature>
<reference evidence="8 9" key="1">
    <citation type="journal article" date="2016" name="ISME J.">
        <title>Global occurrence and heterogeneity of the Roseobacter-clade species Ruegeria mobilis.</title>
        <authorList>
            <person name="Sonnenschein E."/>
            <person name="Gram L."/>
        </authorList>
    </citation>
    <scope>NUCLEOTIDE SEQUENCE [LARGE SCALE GENOMIC DNA]</scope>
    <source>
        <strain evidence="8 9">F1926</strain>
        <plasmid evidence="8 9">unnamed1</plasmid>
    </source>
</reference>
<dbReference type="GO" id="GO:0016020">
    <property type="term" value="C:membrane"/>
    <property type="evidence" value="ECO:0007669"/>
    <property type="project" value="UniProtKB-SubCell"/>
</dbReference>
<protein>
    <recommendedName>
        <fullName evidence="7">EamA domain-containing protein</fullName>
    </recommendedName>
</protein>
<evidence type="ECO:0000256" key="6">
    <source>
        <dbReference type="SAM" id="Phobius"/>
    </source>
</evidence>
<dbReference type="InterPro" id="IPR000620">
    <property type="entry name" value="EamA_dom"/>
</dbReference>
<feature type="transmembrane region" description="Helical" evidence="6">
    <location>
        <begin position="55"/>
        <end position="75"/>
    </location>
</feature>
<keyword evidence="8" id="KW-0614">Plasmid</keyword>
<comment type="subcellular location">
    <subcellularLocation>
        <location evidence="1">Membrane</location>
        <topology evidence="1">Multi-pass membrane protein</topology>
    </subcellularLocation>
</comment>
<feature type="transmembrane region" description="Helical" evidence="6">
    <location>
        <begin position="117"/>
        <end position="135"/>
    </location>
</feature>